<proteinExistence type="predicted"/>
<name>A0A0E9U082_ANGAN</name>
<evidence type="ECO:0000313" key="1">
    <source>
        <dbReference type="EMBL" id="JAH58600.1"/>
    </source>
</evidence>
<dbReference type="EMBL" id="GBXM01049977">
    <property type="protein sequence ID" value="JAH58600.1"/>
    <property type="molecule type" value="Transcribed_RNA"/>
</dbReference>
<dbReference type="AlphaFoldDB" id="A0A0E9U082"/>
<reference evidence="1" key="2">
    <citation type="journal article" date="2015" name="Fish Shellfish Immunol.">
        <title>Early steps in the European eel (Anguilla anguilla)-Vibrio vulnificus interaction in the gills: Role of the RtxA13 toxin.</title>
        <authorList>
            <person name="Callol A."/>
            <person name="Pajuelo D."/>
            <person name="Ebbesson L."/>
            <person name="Teles M."/>
            <person name="MacKenzie S."/>
            <person name="Amaro C."/>
        </authorList>
    </citation>
    <scope>NUCLEOTIDE SEQUENCE</scope>
</reference>
<accession>A0A0E9U082</accession>
<sequence length="34" mass="3919">MFKNANHWDSLIGDNNVLPYLSLTANICVEQKRI</sequence>
<reference evidence="1" key="1">
    <citation type="submission" date="2014-11" db="EMBL/GenBank/DDBJ databases">
        <authorList>
            <person name="Amaro Gonzalez C."/>
        </authorList>
    </citation>
    <scope>NUCLEOTIDE SEQUENCE</scope>
</reference>
<organism evidence="1">
    <name type="scientific">Anguilla anguilla</name>
    <name type="common">European freshwater eel</name>
    <name type="synonym">Muraena anguilla</name>
    <dbReference type="NCBI Taxonomy" id="7936"/>
    <lineage>
        <taxon>Eukaryota</taxon>
        <taxon>Metazoa</taxon>
        <taxon>Chordata</taxon>
        <taxon>Craniata</taxon>
        <taxon>Vertebrata</taxon>
        <taxon>Euteleostomi</taxon>
        <taxon>Actinopterygii</taxon>
        <taxon>Neopterygii</taxon>
        <taxon>Teleostei</taxon>
        <taxon>Anguilliformes</taxon>
        <taxon>Anguillidae</taxon>
        <taxon>Anguilla</taxon>
    </lineage>
</organism>
<protein>
    <submittedName>
        <fullName evidence="1">Uncharacterized protein</fullName>
    </submittedName>
</protein>